<gene>
    <name evidence="3" type="ORF">IV87_GL000323</name>
    <name evidence="4" type="ORF">SAMN04487973_1109</name>
</gene>
<dbReference type="Proteomes" id="UP000051749">
    <property type="component" value="Unassembled WGS sequence"/>
</dbReference>
<reference evidence="3 5" key="1">
    <citation type="journal article" date="2015" name="Genome Announc.">
        <title>Expanding the biotechnology potential of lactobacilli through comparative genomics of 213 strains and associated genera.</title>
        <authorList>
            <person name="Sun Z."/>
            <person name="Harris H.M."/>
            <person name="McCann A."/>
            <person name="Guo C."/>
            <person name="Argimon S."/>
            <person name="Zhang W."/>
            <person name="Yang X."/>
            <person name="Jeffery I.B."/>
            <person name="Cooney J.C."/>
            <person name="Kagawa T.F."/>
            <person name="Liu W."/>
            <person name="Song Y."/>
            <person name="Salvetti E."/>
            <person name="Wrobel A."/>
            <person name="Rasinkangas P."/>
            <person name="Parkhill J."/>
            <person name="Rea M.C."/>
            <person name="O'Sullivan O."/>
            <person name="Ritari J."/>
            <person name="Douillard F.P."/>
            <person name="Paul Ross R."/>
            <person name="Yang R."/>
            <person name="Briner A.E."/>
            <person name="Felis G.E."/>
            <person name="de Vos W.M."/>
            <person name="Barrangou R."/>
            <person name="Klaenhammer T.R."/>
            <person name="Caufield P.W."/>
            <person name="Cui Y."/>
            <person name="Zhang H."/>
            <person name="O'Toole P.W."/>
        </authorList>
    </citation>
    <scope>NUCLEOTIDE SEQUENCE [LARGE SCALE GENOMIC DNA]</scope>
    <source>
        <strain evidence="3 5">DSM 22301</strain>
    </source>
</reference>
<sequence>MIYQTFAKLYDDLMDPAMYDQWLDFVSKRQPEKKADWLDLACGSGRLAVKLIQSGYQVSGFDLSEEMLALADEHAQEAGVTLPLIQGNMLDLSELDQYDVISCFADSFCYLPNDRDLKECFAQVFHHLKPNGKLLFDVISPYQTDEIYPGYMYNYVDDQQAFLWTTYQTEEPHSVEHDLTFFIKNGTKNTYSKINELHHERTYDLNTYLTLLEAVGFKNTHVSSNFGNGSIDDKSTRWFFECTK</sequence>
<evidence type="ECO:0000313" key="5">
    <source>
        <dbReference type="Proteomes" id="UP000051749"/>
    </source>
</evidence>
<dbReference type="EMBL" id="JQBY01000011">
    <property type="protein sequence ID" value="KRN82388.1"/>
    <property type="molecule type" value="Genomic_DNA"/>
</dbReference>
<dbReference type="InterPro" id="IPR041698">
    <property type="entry name" value="Methyltransf_25"/>
</dbReference>
<keyword evidence="3" id="KW-0489">Methyltransferase</keyword>
<evidence type="ECO:0000256" key="1">
    <source>
        <dbReference type="ARBA" id="ARBA00022679"/>
    </source>
</evidence>
<dbReference type="STRING" id="319653.SAMN04487973_1109"/>
<keyword evidence="6" id="KW-1185">Reference proteome</keyword>
<dbReference type="GO" id="GO:0032259">
    <property type="term" value="P:methylation"/>
    <property type="evidence" value="ECO:0007669"/>
    <property type="project" value="UniProtKB-KW"/>
</dbReference>
<comment type="caution">
    <text evidence="3">The sequence shown here is derived from an EMBL/GenBank/DDBJ whole genome shotgun (WGS) entry which is preliminary data.</text>
</comment>
<protein>
    <submittedName>
        <fullName evidence="3 4">Methyltransferase</fullName>
    </submittedName>
</protein>
<accession>A0A0R2K7Z8</accession>
<dbReference type="GO" id="GO:0008168">
    <property type="term" value="F:methyltransferase activity"/>
    <property type="evidence" value="ECO:0007669"/>
    <property type="project" value="UniProtKB-KW"/>
</dbReference>
<evidence type="ECO:0000313" key="3">
    <source>
        <dbReference type="EMBL" id="KRN82388.1"/>
    </source>
</evidence>
<dbReference type="Gene3D" id="3.40.50.150">
    <property type="entry name" value="Vaccinia Virus protein VP39"/>
    <property type="match status" value="1"/>
</dbReference>
<proteinExistence type="predicted"/>
<dbReference type="CDD" id="cd02440">
    <property type="entry name" value="AdoMet_MTases"/>
    <property type="match status" value="1"/>
</dbReference>
<organism evidence="3 5">
    <name type="scientific">Pediococcus ethanolidurans</name>
    <dbReference type="NCBI Taxonomy" id="319653"/>
    <lineage>
        <taxon>Bacteria</taxon>
        <taxon>Bacillati</taxon>
        <taxon>Bacillota</taxon>
        <taxon>Bacilli</taxon>
        <taxon>Lactobacillales</taxon>
        <taxon>Lactobacillaceae</taxon>
        <taxon>Pediococcus</taxon>
    </lineage>
</organism>
<dbReference type="Gene3D" id="2.20.25.110">
    <property type="entry name" value="S-adenosyl-L-methionine-dependent methyltransferases"/>
    <property type="match status" value="1"/>
</dbReference>
<dbReference type="SUPFAM" id="SSF53335">
    <property type="entry name" value="S-adenosyl-L-methionine-dependent methyltransferases"/>
    <property type="match status" value="1"/>
</dbReference>
<dbReference type="RefSeq" id="WP_057806448.1">
    <property type="nucleotide sequence ID" value="NZ_BJYP01000006.1"/>
</dbReference>
<reference evidence="4 6" key="2">
    <citation type="submission" date="2016-10" db="EMBL/GenBank/DDBJ databases">
        <authorList>
            <person name="Varghese N."/>
            <person name="Submissions S."/>
        </authorList>
    </citation>
    <scope>NUCLEOTIDE SEQUENCE [LARGE SCALE GENOMIC DNA]</scope>
    <source>
        <strain evidence="4 6">CGMCC 1.3889</strain>
    </source>
</reference>
<keyword evidence="1 3" id="KW-0808">Transferase</keyword>
<dbReference type="EMBL" id="FOGK01000010">
    <property type="protein sequence ID" value="SER57782.1"/>
    <property type="molecule type" value="Genomic_DNA"/>
</dbReference>
<feature type="domain" description="Methyltransferase" evidence="2">
    <location>
        <begin position="38"/>
        <end position="132"/>
    </location>
</feature>
<dbReference type="AlphaFoldDB" id="A0A0R2K7Z8"/>
<dbReference type="Pfam" id="PF13649">
    <property type="entry name" value="Methyltransf_25"/>
    <property type="match status" value="1"/>
</dbReference>
<dbReference type="InterPro" id="IPR029063">
    <property type="entry name" value="SAM-dependent_MTases_sf"/>
</dbReference>
<dbReference type="GeneID" id="76043702"/>
<evidence type="ECO:0000313" key="4">
    <source>
        <dbReference type="EMBL" id="SER57782.1"/>
    </source>
</evidence>
<evidence type="ECO:0000259" key="2">
    <source>
        <dbReference type="Pfam" id="PF13649"/>
    </source>
</evidence>
<dbReference type="Proteomes" id="UP000182818">
    <property type="component" value="Unassembled WGS sequence"/>
</dbReference>
<dbReference type="PANTHER" id="PTHR43861">
    <property type="entry name" value="TRANS-ACONITATE 2-METHYLTRANSFERASE-RELATED"/>
    <property type="match status" value="1"/>
</dbReference>
<dbReference type="PATRIC" id="fig|319653.3.peg.330"/>
<dbReference type="OrthoDB" id="9811589at2"/>
<evidence type="ECO:0000313" key="6">
    <source>
        <dbReference type="Proteomes" id="UP000182818"/>
    </source>
</evidence>
<name>A0A0R2K7Z8_9LACO</name>